<name>A0A7U5YQI3_SALER</name>
<dbReference type="Pfam" id="PF03589">
    <property type="entry name" value="Antiterm"/>
    <property type="match status" value="1"/>
</dbReference>
<accession>A0A7U5YQI3</accession>
<evidence type="ECO:0000313" key="5">
    <source>
        <dbReference type="Proteomes" id="UP000251994"/>
    </source>
</evidence>
<dbReference type="AlphaFoldDB" id="A0A7U5YQI3"/>
<dbReference type="Proteomes" id="UP000251994">
    <property type="component" value="Chromosome"/>
</dbReference>
<dbReference type="GO" id="GO:0003677">
    <property type="term" value="F:DNA binding"/>
    <property type="evidence" value="ECO:0007669"/>
    <property type="project" value="UniProtKB-KW"/>
</dbReference>
<evidence type="ECO:0000256" key="2">
    <source>
        <dbReference type="ARBA" id="ARBA00023125"/>
    </source>
</evidence>
<dbReference type="InterPro" id="IPR003222">
    <property type="entry name" value="Antitermntn"/>
</dbReference>
<keyword evidence="2" id="KW-0238">DNA-binding</keyword>
<keyword evidence="1" id="KW-0805">Transcription regulation</keyword>
<keyword evidence="3" id="KW-0804">Transcription</keyword>
<organism evidence="4 5">
    <name type="scientific">Salmonella enterica</name>
    <name type="common">Salmonella choleraesuis</name>
    <dbReference type="NCBI Taxonomy" id="28901"/>
    <lineage>
        <taxon>Bacteria</taxon>
        <taxon>Pseudomonadati</taxon>
        <taxon>Pseudomonadota</taxon>
        <taxon>Gammaproteobacteria</taxon>
        <taxon>Enterobacterales</taxon>
        <taxon>Enterobacteriaceae</taxon>
        <taxon>Salmonella</taxon>
    </lineage>
</organism>
<dbReference type="RefSeq" id="WP_154807600.1">
    <property type="nucleotide sequence ID" value="NZ_CP030219.1"/>
</dbReference>
<evidence type="ECO:0000313" key="4">
    <source>
        <dbReference type="EMBL" id="AXD71520.1"/>
    </source>
</evidence>
<dbReference type="Gene3D" id="1.10.274.110">
    <property type="match status" value="1"/>
</dbReference>
<evidence type="ECO:0008006" key="6">
    <source>
        <dbReference type="Google" id="ProtNLM"/>
    </source>
</evidence>
<evidence type="ECO:0000256" key="3">
    <source>
        <dbReference type="ARBA" id="ARBA00023163"/>
    </source>
</evidence>
<reference evidence="4 5" key="1">
    <citation type="submission" date="2018-06" db="EMBL/GenBank/DDBJ databases">
        <title>Completed Genome Sequences of 32 Strains from Various Serotypes of Salmonella enterica.</title>
        <authorList>
            <person name="Nash J.H.E."/>
            <person name="Robertson J."/>
            <person name="Bessonov K."/>
        </authorList>
    </citation>
    <scope>NUCLEOTIDE SEQUENCE [LARGE SCALE GENOMIC DNA]</scope>
    <source>
        <strain evidence="4 5">SA20021456</strain>
    </source>
</reference>
<dbReference type="GO" id="GO:0006355">
    <property type="term" value="P:regulation of DNA-templated transcription"/>
    <property type="evidence" value="ECO:0007669"/>
    <property type="project" value="InterPro"/>
</dbReference>
<dbReference type="InterPro" id="IPR038500">
    <property type="entry name" value="Antitermination_sf"/>
</dbReference>
<evidence type="ECO:0000256" key="1">
    <source>
        <dbReference type="ARBA" id="ARBA00023015"/>
    </source>
</evidence>
<dbReference type="EMBL" id="CP030219">
    <property type="protein sequence ID" value="AXD71520.1"/>
    <property type="molecule type" value="Genomic_DNA"/>
</dbReference>
<protein>
    <recommendedName>
        <fullName evidence="6">Antitermination protein</fullName>
    </recommendedName>
</protein>
<proteinExistence type="predicted"/>
<gene>
    <name evidence="4" type="ORF">CHC34_11480</name>
</gene>
<sequence>MRLKYAITIGDPKSPQIVAHPSGCSGDDRLNRDDIVASLGITQSRCRAGLSLIYAKYTKDLHAAELALRDLQKYASSISWKYFSRIPDGNFPIAVSVMAMLVLEEYCRTADTKGAKCLCGGRGEIRDIKKSIKSGKPVMKTCSRCKGSGLKPFSHGRCLHVLTLFVSVSQSSYSRHWRPFFNELMTWCYRQESAAEGIYKRITTPFPFSQEESGHPS</sequence>